<dbReference type="SUPFAM" id="SSF52141">
    <property type="entry name" value="Uracil-DNA glycosylase-like"/>
    <property type="match status" value="1"/>
</dbReference>
<comment type="subcellular location">
    <subcellularLocation>
        <location evidence="3 10">Cytoplasm</location>
    </subcellularLocation>
</comment>
<evidence type="ECO:0000256" key="6">
    <source>
        <dbReference type="ARBA" id="ARBA00022490"/>
    </source>
</evidence>
<keyword evidence="13" id="KW-0326">Glycosidase</keyword>
<proteinExistence type="inferred from homology"/>
<keyword evidence="14" id="KW-1185">Reference proteome</keyword>
<dbReference type="SMART" id="SM00987">
    <property type="entry name" value="UreE_C"/>
    <property type="match status" value="1"/>
</dbReference>
<feature type="domain" description="Uracil-DNA glycosylase-like" evidence="12">
    <location>
        <begin position="77"/>
        <end position="242"/>
    </location>
</feature>
<reference evidence="13 14" key="1">
    <citation type="submission" date="2014-03" db="EMBL/GenBank/DDBJ databases">
        <title>Genomics of Bifidobacteria.</title>
        <authorList>
            <person name="Ventura M."/>
            <person name="Milani C."/>
            <person name="Lugli G.A."/>
        </authorList>
    </citation>
    <scope>NUCLEOTIDE SEQUENCE [LARGE SCALE GENOMIC DNA]</scope>
    <source>
        <strain evidence="13 14">LMG 11586</strain>
    </source>
</reference>
<evidence type="ECO:0000313" key="14">
    <source>
        <dbReference type="Proteomes" id="UP000029046"/>
    </source>
</evidence>
<protein>
    <recommendedName>
        <fullName evidence="5 10">Uracil-DNA glycosylase</fullName>
        <shortName evidence="10">UDG</shortName>
        <ecNumber evidence="5 10">3.2.2.27</ecNumber>
    </recommendedName>
</protein>
<dbReference type="AlphaFoldDB" id="A0A087APV8"/>
<evidence type="ECO:0000256" key="9">
    <source>
        <dbReference type="ARBA" id="ARBA00023204"/>
    </source>
</evidence>
<dbReference type="GO" id="GO:0097510">
    <property type="term" value="P:base-excision repair, AP site formation via deaminated base removal"/>
    <property type="evidence" value="ECO:0007669"/>
    <property type="project" value="TreeGrafter"/>
</dbReference>
<dbReference type="PROSITE" id="PS00130">
    <property type="entry name" value="U_DNA_GLYCOSYLASE"/>
    <property type="match status" value="1"/>
</dbReference>
<dbReference type="InterPro" id="IPR002043">
    <property type="entry name" value="UDG_fam1"/>
</dbReference>
<evidence type="ECO:0000256" key="1">
    <source>
        <dbReference type="ARBA" id="ARBA00001400"/>
    </source>
</evidence>
<evidence type="ECO:0000256" key="4">
    <source>
        <dbReference type="ARBA" id="ARBA00008184"/>
    </source>
</evidence>
<dbReference type="PANTHER" id="PTHR11264:SF0">
    <property type="entry name" value="URACIL-DNA GLYCOSYLASE"/>
    <property type="match status" value="1"/>
</dbReference>
<dbReference type="SMART" id="SM00986">
    <property type="entry name" value="UDG"/>
    <property type="match status" value="1"/>
</dbReference>
<comment type="similarity">
    <text evidence="4 10">Belongs to the uracil-DNA glycosylase (UDG) superfamily. UNG family.</text>
</comment>
<sequence>MAGSMCRMCTGSSYGPPTVGSMSTAHVKPLSELIDPGWAAALADVEPVVHAMGDFLRAELAAGRHYLPASRNILRAFTIPFDSIKVLIVGQDPYPTPGHPVGLSFCVAPDVRPLPKSLINIYKELVSDLGVPAPANGDLTPWTEQGVMLLNRCLTVQVGRPNSHQGKGWEQVTDAAIRALNARTDEQGRPKPLVAILWGRNAQTLEPLLTNAFIIKSPHPSPLSASRGFFGSRPFSRTNQALVSMGAKPVDWALPAADVPNQPLQ</sequence>
<keyword evidence="8 10" id="KW-0378">Hydrolase</keyword>
<dbReference type="NCBIfam" id="NF003592">
    <property type="entry name" value="PRK05254.1-5"/>
    <property type="match status" value="1"/>
</dbReference>
<evidence type="ECO:0000256" key="11">
    <source>
        <dbReference type="PROSITE-ProRule" id="PRU10072"/>
    </source>
</evidence>
<evidence type="ECO:0000259" key="12">
    <source>
        <dbReference type="SMART" id="SM00986"/>
    </source>
</evidence>
<evidence type="ECO:0000313" key="13">
    <source>
        <dbReference type="EMBL" id="KFI60808.1"/>
    </source>
</evidence>
<name>A0A087APV8_9BIFI</name>
<keyword evidence="9 10" id="KW-0234">DNA repair</keyword>
<evidence type="ECO:0000256" key="8">
    <source>
        <dbReference type="ARBA" id="ARBA00022801"/>
    </source>
</evidence>
<dbReference type="EC" id="3.2.2.27" evidence="5 10"/>
<feature type="active site" description="Proton acceptor" evidence="10 11">
    <location>
        <position position="92"/>
    </location>
</feature>
<dbReference type="GO" id="GO:0004844">
    <property type="term" value="F:uracil DNA N-glycosylase activity"/>
    <property type="evidence" value="ECO:0007669"/>
    <property type="project" value="UniProtKB-UniRule"/>
</dbReference>
<comment type="function">
    <text evidence="2 10">Excises uracil residues from the DNA which can arise as a result of misincorporation of dUMP residues by DNA polymerase or due to deamination of cytosine.</text>
</comment>
<evidence type="ECO:0000256" key="7">
    <source>
        <dbReference type="ARBA" id="ARBA00022763"/>
    </source>
</evidence>
<organism evidence="13 14">
    <name type="scientific">Bifidobacterium pullorum subsp. gallinarum</name>
    <dbReference type="NCBI Taxonomy" id="78344"/>
    <lineage>
        <taxon>Bacteria</taxon>
        <taxon>Bacillati</taxon>
        <taxon>Actinomycetota</taxon>
        <taxon>Actinomycetes</taxon>
        <taxon>Bifidobacteriales</taxon>
        <taxon>Bifidobacteriaceae</taxon>
        <taxon>Bifidobacterium</taxon>
    </lineage>
</organism>
<dbReference type="eggNOG" id="COG0692">
    <property type="taxonomic scope" value="Bacteria"/>
</dbReference>
<dbReference type="Proteomes" id="UP000029046">
    <property type="component" value="Unassembled WGS sequence"/>
</dbReference>
<dbReference type="InterPro" id="IPR005122">
    <property type="entry name" value="Uracil-DNA_glycosylase-like"/>
</dbReference>
<dbReference type="GO" id="GO:0005737">
    <property type="term" value="C:cytoplasm"/>
    <property type="evidence" value="ECO:0007669"/>
    <property type="project" value="UniProtKB-SubCell"/>
</dbReference>
<keyword evidence="6 10" id="KW-0963">Cytoplasm</keyword>
<dbReference type="HAMAP" id="MF_00148">
    <property type="entry name" value="UDG"/>
    <property type="match status" value="1"/>
</dbReference>
<comment type="catalytic activity">
    <reaction evidence="1 10">
        <text>Hydrolyzes single-stranded DNA or mismatched double-stranded DNA and polynucleotides, releasing free uracil.</text>
        <dbReference type="EC" id="3.2.2.27"/>
    </reaction>
</comment>
<dbReference type="EMBL" id="JGYX01000003">
    <property type="protein sequence ID" value="KFI60808.1"/>
    <property type="molecule type" value="Genomic_DNA"/>
</dbReference>
<dbReference type="Pfam" id="PF03167">
    <property type="entry name" value="UDG"/>
    <property type="match status" value="1"/>
</dbReference>
<dbReference type="FunFam" id="3.40.470.10:FF:000006">
    <property type="entry name" value="Uracil-DNA glycosylase"/>
    <property type="match status" value="1"/>
</dbReference>
<evidence type="ECO:0000256" key="5">
    <source>
        <dbReference type="ARBA" id="ARBA00012030"/>
    </source>
</evidence>
<dbReference type="PANTHER" id="PTHR11264">
    <property type="entry name" value="URACIL-DNA GLYCOSYLASE"/>
    <property type="match status" value="1"/>
</dbReference>
<dbReference type="Gene3D" id="3.40.470.10">
    <property type="entry name" value="Uracil-DNA glycosylase-like domain"/>
    <property type="match status" value="1"/>
</dbReference>
<evidence type="ECO:0000256" key="2">
    <source>
        <dbReference type="ARBA" id="ARBA00002631"/>
    </source>
</evidence>
<dbReference type="NCBIfam" id="NF003588">
    <property type="entry name" value="PRK05254.1-1"/>
    <property type="match status" value="1"/>
</dbReference>
<dbReference type="CDD" id="cd10027">
    <property type="entry name" value="UDG-F1-like"/>
    <property type="match status" value="1"/>
</dbReference>
<dbReference type="InterPro" id="IPR036895">
    <property type="entry name" value="Uracil-DNA_glycosylase-like_sf"/>
</dbReference>
<keyword evidence="7 10" id="KW-0227">DNA damage</keyword>
<gene>
    <name evidence="10" type="primary">ung</name>
    <name evidence="13" type="ORF">BIGA_1279</name>
</gene>
<accession>A0A087APV8</accession>
<dbReference type="InterPro" id="IPR018085">
    <property type="entry name" value="Ura-DNA_Glyclase_AS"/>
</dbReference>
<comment type="caution">
    <text evidence="13">The sequence shown here is derived from an EMBL/GenBank/DDBJ whole genome shotgun (WGS) entry which is preliminary data.</text>
</comment>
<evidence type="ECO:0000256" key="10">
    <source>
        <dbReference type="HAMAP-Rule" id="MF_00148"/>
    </source>
</evidence>
<evidence type="ECO:0000256" key="3">
    <source>
        <dbReference type="ARBA" id="ARBA00004496"/>
    </source>
</evidence>